<gene>
    <name evidence="2" type="ORF">PGTUg99_008966</name>
</gene>
<evidence type="ECO:0000313" key="2">
    <source>
        <dbReference type="EMBL" id="KAA1130085.1"/>
    </source>
</evidence>
<organism evidence="2 3">
    <name type="scientific">Puccinia graminis f. sp. tritici</name>
    <dbReference type="NCBI Taxonomy" id="56615"/>
    <lineage>
        <taxon>Eukaryota</taxon>
        <taxon>Fungi</taxon>
        <taxon>Dikarya</taxon>
        <taxon>Basidiomycota</taxon>
        <taxon>Pucciniomycotina</taxon>
        <taxon>Pucciniomycetes</taxon>
        <taxon>Pucciniales</taxon>
        <taxon>Pucciniaceae</taxon>
        <taxon>Puccinia</taxon>
    </lineage>
</organism>
<feature type="compositionally biased region" description="Basic and acidic residues" evidence="1">
    <location>
        <begin position="170"/>
        <end position="180"/>
    </location>
</feature>
<reference evidence="2 3" key="1">
    <citation type="submission" date="2019-05" db="EMBL/GenBank/DDBJ databases">
        <title>Emergence of the Ug99 lineage of the wheat stem rust pathogen through somatic hybridization.</title>
        <authorList>
            <person name="Li F."/>
            <person name="Upadhyaya N.M."/>
            <person name="Sperschneider J."/>
            <person name="Matny O."/>
            <person name="Nguyen-Phuc H."/>
            <person name="Mago R."/>
            <person name="Raley C."/>
            <person name="Miller M.E."/>
            <person name="Silverstein K.A.T."/>
            <person name="Henningsen E."/>
            <person name="Hirsch C.D."/>
            <person name="Visser B."/>
            <person name="Pretorius Z.A."/>
            <person name="Steffenson B.J."/>
            <person name="Schwessinger B."/>
            <person name="Dodds P.N."/>
            <person name="Figueroa M."/>
        </authorList>
    </citation>
    <scope>NUCLEOTIDE SEQUENCE [LARGE SCALE GENOMIC DNA]</scope>
    <source>
        <strain evidence="2 3">Ug99</strain>
    </source>
</reference>
<dbReference type="Proteomes" id="UP000325313">
    <property type="component" value="Unassembled WGS sequence"/>
</dbReference>
<dbReference type="AlphaFoldDB" id="A0A5B0RYA7"/>
<comment type="caution">
    <text evidence="2">The sequence shown here is derived from an EMBL/GenBank/DDBJ whole genome shotgun (WGS) entry which is preliminary data.</text>
</comment>
<feature type="region of interest" description="Disordered" evidence="1">
    <location>
        <begin position="152"/>
        <end position="180"/>
    </location>
</feature>
<name>A0A5B0RYA7_PUCGR</name>
<proteinExistence type="predicted"/>
<dbReference type="EMBL" id="VDEP01000113">
    <property type="protein sequence ID" value="KAA1130085.1"/>
    <property type="molecule type" value="Genomic_DNA"/>
</dbReference>
<accession>A0A5B0RYA7</accession>
<sequence length="180" mass="19890">MAHESGEALPHCVGRSRTQILPEPVGLASGPSPEMTGEAVLGWMRPRPVAYWAIPFQQAHSMIRRVLTAQAVIQNPLPPNMVLFTPPLGCGEFISRLEIYITQTKQYQPVTNLCGSQTKPLSHFTARVSFSLSKSGVVLILFIRLESSSPTRKAFQARPPTDRQTSTTHRTREATRPSSI</sequence>
<protein>
    <submittedName>
        <fullName evidence="2">Uncharacterized protein</fullName>
    </submittedName>
</protein>
<evidence type="ECO:0000256" key="1">
    <source>
        <dbReference type="SAM" id="MobiDB-lite"/>
    </source>
</evidence>
<evidence type="ECO:0000313" key="3">
    <source>
        <dbReference type="Proteomes" id="UP000325313"/>
    </source>
</evidence>